<dbReference type="SUPFAM" id="SSF51735">
    <property type="entry name" value="NAD(P)-binding Rossmann-fold domains"/>
    <property type="match status" value="1"/>
</dbReference>
<dbReference type="OrthoDB" id="4335506at2"/>
<organism evidence="1 2">
    <name type="scientific">Halostreptopolyspora alba</name>
    <dbReference type="NCBI Taxonomy" id="2487137"/>
    <lineage>
        <taxon>Bacteria</taxon>
        <taxon>Bacillati</taxon>
        <taxon>Actinomycetota</taxon>
        <taxon>Actinomycetes</taxon>
        <taxon>Streptosporangiales</taxon>
        <taxon>Nocardiopsidaceae</taxon>
        <taxon>Halostreptopolyspora</taxon>
    </lineage>
</organism>
<reference evidence="1 2" key="1">
    <citation type="submission" date="2018-11" db="EMBL/GenBank/DDBJ databases">
        <title>The genome draft of YIM 96095.</title>
        <authorList>
            <person name="Tang S.-K."/>
            <person name="Chunyu W.-X."/>
            <person name="Feng Y.-Z."/>
        </authorList>
    </citation>
    <scope>NUCLEOTIDE SEQUENCE [LARGE SCALE GENOMIC DNA]</scope>
    <source>
        <strain evidence="1 2">YIM 96095</strain>
    </source>
</reference>
<dbReference type="RefSeq" id="WP_123200244.1">
    <property type="nucleotide sequence ID" value="NZ_RJMB01000004.1"/>
</dbReference>
<proteinExistence type="predicted"/>
<dbReference type="EMBL" id="RJMB01000004">
    <property type="protein sequence ID" value="RNL86050.1"/>
    <property type="molecule type" value="Genomic_DNA"/>
</dbReference>
<dbReference type="Gene3D" id="3.40.50.720">
    <property type="entry name" value="NAD(P)-binding Rossmann-like Domain"/>
    <property type="match status" value="1"/>
</dbReference>
<evidence type="ECO:0008006" key="3">
    <source>
        <dbReference type="Google" id="ProtNLM"/>
    </source>
</evidence>
<dbReference type="Proteomes" id="UP000269198">
    <property type="component" value="Unassembled WGS sequence"/>
</dbReference>
<evidence type="ECO:0000313" key="1">
    <source>
        <dbReference type="EMBL" id="RNL86050.1"/>
    </source>
</evidence>
<dbReference type="InterPro" id="IPR036291">
    <property type="entry name" value="NAD(P)-bd_dom_sf"/>
</dbReference>
<keyword evidence="2" id="KW-1185">Reference proteome</keyword>
<evidence type="ECO:0000313" key="2">
    <source>
        <dbReference type="Proteomes" id="UP000269198"/>
    </source>
</evidence>
<sequence>MSRGLVIGGTGMLAGTVRGLAARGWELVVPSRRRPGFVEHSENVRWVRGEWADPAELAGAVTREGSASCELLVAWVHTPHRESVLRAVEPLLTPHAPVVEVWASATRDPLATLPPAALDHPTHRVVLGYERSENSVRWLTDTEISEGVLAATFAALTGAPPTVHEVGALRPWPPTR</sequence>
<gene>
    <name evidence="1" type="ORF">EFW17_05800</name>
</gene>
<dbReference type="AlphaFoldDB" id="A0A3N0EDW3"/>
<comment type="caution">
    <text evidence="1">The sequence shown here is derived from an EMBL/GenBank/DDBJ whole genome shotgun (WGS) entry which is preliminary data.</text>
</comment>
<name>A0A3N0EDW3_9ACTN</name>
<accession>A0A3N0EDW3</accession>
<protein>
    <recommendedName>
        <fullName evidence="3">Short-chain dehydrogenase</fullName>
    </recommendedName>
</protein>